<dbReference type="InterPro" id="IPR056924">
    <property type="entry name" value="SH3_Tf2-1"/>
</dbReference>
<dbReference type="InterPro" id="IPR000477">
    <property type="entry name" value="RT_dom"/>
</dbReference>
<evidence type="ECO:0000256" key="14">
    <source>
        <dbReference type="ARBA" id="ARBA00023172"/>
    </source>
</evidence>
<dbReference type="Pfam" id="PF03732">
    <property type="entry name" value="Retrotrans_gag"/>
    <property type="match status" value="1"/>
</dbReference>
<evidence type="ECO:0000256" key="3">
    <source>
        <dbReference type="ARBA" id="ARBA00022695"/>
    </source>
</evidence>
<keyword evidence="5" id="KW-0479">Metal-binding</keyword>
<dbReference type="Gene3D" id="1.10.340.70">
    <property type="match status" value="1"/>
</dbReference>
<dbReference type="InterPro" id="IPR041588">
    <property type="entry name" value="Integrase_H2C2"/>
</dbReference>
<keyword evidence="7" id="KW-0255">Endonuclease</keyword>
<keyword evidence="14" id="KW-0233">DNA recombination</keyword>
<evidence type="ECO:0000256" key="12">
    <source>
        <dbReference type="ARBA" id="ARBA00022932"/>
    </source>
</evidence>
<dbReference type="FunFam" id="3.30.420.10:FF:000032">
    <property type="entry name" value="Retrovirus-related Pol polyprotein from transposon 297-like Protein"/>
    <property type="match status" value="1"/>
</dbReference>
<dbReference type="GO" id="GO:0003964">
    <property type="term" value="F:RNA-directed DNA polymerase activity"/>
    <property type="evidence" value="ECO:0007669"/>
    <property type="project" value="UniProtKB-KW"/>
</dbReference>
<evidence type="ECO:0000256" key="2">
    <source>
        <dbReference type="ARBA" id="ARBA00022679"/>
    </source>
</evidence>
<reference evidence="17 18" key="1">
    <citation type="journal article" date="2022" name="Nat. Plants">
        <title>Genomes of leafy and leafless Platanthera orchids illuminate the evolution of mycoheterotrophy.</title>
        <authorList>
            <person name="Li M.H."/>
            <person name="Liu K.W."/>
            <person name="Li Z."/>
            <person name="Lu H.C."/>
            <person name="Ye Q.L."/>
            <person name="Zhang D."/>
            <person name="Wang J.Y."/>
            <person name="Li Y.F."/>
            <person name="Zhong Z.M."/>
            <person name="Liu X."/>
            <person name="Yu X."/>
            <person name="Liu D.K."/>
            <person name="Tu X.D."/>
            <person name="Liu B."/>
            <person name="Hao Y."/>
            <person name="Liao X.Y."/>
            <person name="Jiang Y.T."/>
            <person name="Sun W.H."/>
            <person name="Chen J."/>
            <person name="Chen Y.Q."/>
            <person name="Ai Y."/>
            <person name="Zhai J.W."/>
            <person name="Wu S.S."/>
            <person name="Zhou Z."/>
            <person name="Hsiao Y.Y."/>
            <person name="Wu W.L."/>
            <person name="Chen Y.Y."/>
            <person name="Lin Y.F."/>
            <person name="Hsu J.L."/>
            <person name="Li C.Y."/>
            <person name="Wang Z.W."/>
            <person name="Zhao X."/>
            <person name="Zhong W.Y."/>
            <person name="Ma X.K."/>
            <person name="Ma L."/>
            <person name="Huang J."/>
            <person name="Chen G.Z."/>
            <person name="Huang M.Z."/>
            <person name="Huang L."/>
            <person name="Peng D.H."/>
            <person name="Luo Y.B."/>
            <person name="Zou S.Q."/>
            <person name="Chen S.P."/>
            <person name="Lan S."/>
            <person name="Tsai W.C."/>
            <person name="Van de Peer Y."/>
            <person name="Liu Z.J."/>
        </authorList>
    </citation>
    <scope>NUCLEOTIDE SEQUENCE [LARGE SCALE GENOMIC DNA]</scope>
    <source>
        <strain evidence="17">Lor287</strain>
    </source>
</reference>
<organism evidence="17 18">
    <name type="scientific">Platanthera zijinensis</name>
    <dbReference type="NCBI Taxonomy" id="2320716"/>
    <lineage>
        <taxon>Eukaryota</taxon>
        <taxon>Viridiplantae</taxon>
        <taxon>Streptophyta</taxon>
        <taxon>Embryophyta</taxon>
        <taxon>Tracheophyta</taxon>
        <taxon>Spermatophyta</taxon>
        <taxon>Magnoliopsida</taxon>
        <taxon>Liliopsida</taxon>
        <taxon>Asparagales</taxon>
        <taxon>Orchidaceae</taxon>
        <taxon>Orchidoideae</taxon>
        <taxon>Orchideae</taxon>
        <taxon>Orchidinae</taxon>
        <taxon>Platanthera</taxon>
    </lineage>
</organism>
<dbReference type="Pfam" id="PF24626">
    <property type="entry name" value="SH3_Tf2-1"/>
    <property type="match status" value="1"/>
</dbReference>
<dbReference type="SUPFAM" id="SSF56672">
    <property type="entry name" value="DNA/RNA polymerases"/>
    <property type="match status" value="1"/>
</dbReference>
<dbReference type="Pfam" id="PF17921">
    <property type="entry name" value="Integrase_H2C2"/>
    <property type="match status" value="1"/>
</dbReference>
<dbReference type="CDD" id="cd09274">
    <property type="entry name" value="RNase_HI_RT_Ty3"/>
    <property type="match status" value="1"/>
</dbReference>
<evidence type="ECO:0000256" key="9">
    <source>
        <dbReference type="ARBA" id="ARBA00022842"/>
    </source>
</evidence>
<dbReference type="SUPFAM" id="SSF53098">
    <property type="entry name" value="Ribonuclease H-like"/>
    <property type="match status" value="1"/>
</dbReference>
<keyword evidence="12" id="KW-0239">DNA-directed DNA polymerase</keyword>
<keyword evidence="10" id="KW-0229">DNA integration</keyword>
<keyword evidence="4" id="KW-0540">Nuclease</keyword>
<keyword evidence="11" id="KW-0695">RNA-directed DNA polymerase</keyword>
<keyword evidence="13" id="KW-0238">DNA-binding</keyword>
<evidence type="ECO:0000256" key="10">
    <source>
        <dbReference type="ARBA" id="ARBA00022908"/>
    </source>
</evidence>
<dbReference type="Gene3D" id="3.30.70.270">
    <property type="match status" value="2"/>
</dbReference>
<evidence type="ECO:0000256" key="5">
    <source>
        <dbReference type="ARBA" id="ARBA00022723"/>
    </source>
</evidence>
<dbReference type="PANTHER" id="PTHR37984:SF5">
    <property type="entry name" value="PROTEIN NYNRIN-LIKE"/>
    <property type="match status" value="1"/>
</dbReference>
<evidence type="ECO:0000256" key="11">
    <source>
        <dbReference type="ARBA" id="ARBA00022918"/>
    </source>
</evidence>
<dbReference type="EMBL" id="JBBWWQ010000010">
    <property type="protein sequence ID" value="KAK8937434.1"/>
    <property type="molecule type" value="Genomic_DNA"/>
</dbReference>
<evidence type="ECO:0000256" key="13">
    <source>
        <dbReference type="ARBA" id="ARBA00023125"/>
    </source>
</evidence>
<dbReference type="FunFam" id="3.10.20.370:FF:000001">
    <property type="entry name" value="Retrovirus-related Pol polyprotein from transposon 17.6-like protein"/>
    <property type="match status" value="1"/>
</dbReference>
<dbReference type="GO" id="GO:0015074">
    <property type="term" value="P:DNA integration"/>
    <property type="evidence" value="ECO:0007669"/>
    <property type="project" value="UniProtKB-KW"/>
</dbReference>
<dbReference type="InterPro" id="IPR043502">
    <property type="entry name" value="DNA/RNA_pol_sf"/>
</dbReference>
<dbReference type="GO" id="GO:0004190">
    <property type="term" value="F:aspartic-type endopeptidase activity"/>
    <property type="evidence" value="ECO:0007669"/>
    <property type="project" value="UniProtKB-KW"/>
</dbReference>
<keyword evidence="2" id="KW-0808">Transferase</keyword>
<dbReference type="GO" id="GO:0003887">
    <property type="term" value="F:DNA-directed DNA polymerase activity"/>
    <property type="evidence" value="ECO:0007669"/>
    <property type="project" value="UniProtKB-KW"/>
</dbReference>
<gene>
    <name evidence="17" type="ORF">KSP39_PZI012355</name>
</gene>
<dbReference type="Pfam" id="PF00078">
    <property type="entry name" value="RVT_1"/>
    <property type="match status" value="1"/>
</dbReference>
<keyword evidence="18" id="KW-1185">Reference proteome</keyword>
<keyword evidence="9" id="KW-0460">Magnesium</keyword>
<keyword evidence="6" id="KW-0064">Aspartyl protease</keyword>
<dbReference type="Proteomes" id="UP001418222">
    <property type="component" value="Unassembled WGS sequence"/>
</dbReference>
<evidence type="ECO:0000259" key="15">
    <source>
        <dbReference type="PROSITE" id="PS50878"/>
    </source>
</evidence>
<evidence type="ECO:0000256" key="4">
    <source>
        <dbReference type="ARBA" id="ARBA00022722"/>
    </source>
</evidence>
<evidence type="ECO:0000313" key="17">
    <source>
        <dbReference type="EMBL" id="KAK8937434.1"/>
    </source>
</evidence>
<evidence type="ECO:0000256" key="6">
    <source>
        <dbReference type="ARBA" id="ARBA00022750"/>
    </source>
</evidence>
<keyword evidence="3" id="KW-0548">Nucleotidyltransferase</keyword>
<name>A0AAP0BFT4_9ASPA</name>
<protein>
    <recommendedName>
        <fullName evidence="19">Reverse transcriptase</fullName>
    </recommendedName>
</protein>
<dbReference type="PROSITE" id="PS50878">
    <property type="entry name" value="RT_POL"/>
    <property type="match status" value="1"/>
</dbReference>
<dbReference type="InterPro" id="IPR043128">
    <property type="entry name" value="Rev_trsase/Diguanyl_cyclase"/>
</dbReference>
<dbReference type="Gene3D" id="3.30.420.10">
    <property type="entry name" value="Ribonuclease H-like superfamily/Ribonuclease H"/>
    <property type="match status" value="1"/>
</dbReference>
<dbReference type="InterPro" id="IPR012337">
    <property type="entry name" value="RNaseH-like_sf"/>
</dbReference>
<dbReference type="GO" id="GO:0004519">
    <property type="term" value="F:endonuclease activity"/>
    <property type="evidence" value="ECO:0007669"/>
    <property type="project" value="UniProtKB-KW"/>
</dbReference>
<evidence type="ECO:0000256" key="8">
    <source>
        <dbReference type="ARBA" id="ARBA00022801"/>
    </source>
</evidence>
<keyword evidence="8" id="KW-0378">Hydrolase</keyword>
<feature type="domain" description="Integrase catalytic" evidence="16">
    <location>
        <begin position="968"/>
        <end position="1133"/>
    </location>
</feature>
<keyword evidence="1" id="KW-0645">Protease</keyword>
<evidence type="ECO:0000259" key="16">
    <source>
        <dbReference type="PROSITE" id="PS50994"/>
    </source>
</evidence>
<dbReference type="GO" id="GO:0006310">
    <property type="term" value="P:DNA recombination"/>
    <property type="evidence" value="ECO:0007669"/>
    <property type="project" value="UniProtKB-KW"/>
</dbReference>
<sequence>MRRRDLTNWYQRKNTIIRERSPQHWNTPLENSLRTNYSAEAMVCPCVAVPQNVVPPPPDATPFMQTEMGQTLTAILDAFRAQQAPAQLPNPGSNWLNAFRSLSPPMYHGTENAVKTEEWLEAIQEMLAGISCPVQQAVPLATSALDSHAWRWWKSMMDSTYADRDPSEISWEEFSESVLGHFVSDTDRDELEERFLNLKQGTRSVIEYQREFSHLARFAGFHDLEDRRYAKKFYRGLRDSVRQALLFISHESSTEIIEMAKKHEADQLMTQSRGKRPLDGPRLGDSDYGALQLGGRDRWQDIPDTGDDPDAAGLRHYSGHGVVTLELRPDRLSAVKAYEQGEEVYLVCFEMMVAETAISDIPVVRDFSDVFPEKLPGLPPARDTDFRIQLIPDAKPVSRAPYRMAPRELAEFRTQLQELVESGFVRPSSSPWGAPVLFVKKKDGSLRLCIDYRELNRLTVRNTYPLPRIDELFDQLQGAFWFSKLDLRSGYYQLRIQEEDIPTTAFSSRYGLFEFTVMPFGLTNAPSAFMSLMNRVFEPYLDRFVIVFIDDILVYSKTKEEHAQHLSLVLGKLREHSMYAKFSKCQFWLEEVTFLGHTISGAGLAVDPAKIEAVRDWPQPKSATEIRSFLGLAGYYRKFVEGFSRIALPLTSLTKKEAGFHWSEKCEAAFQELKSRLTSSPILALPAGKEGFQIYTDASYQGMGAVLMQHGHVIAYASRQLKKHEHNYPVHDLELGAVVFALKIWRHYLYGIHCDIFSDHKNLRYIDTQKDLNLRQRRWLEFLCDYQYKIHYHPGKANTVADALSRRAGTTGPEPWVGAMSLAQMVEGLHITVVSETEPELYREYLNSMISDCDIRERIWAHQRQDADLEPIFGALAEGKAEDYTLRDDLVHFRGRIYIPAGGGIREDILRESHQTQYSVHPGITKMSADLRKSMYWPGMKREIIHYVTHCEACQLVKAECKSPGGLLQPLPVPEWKFEDIAMDFVHGLPRSHSGHDSIWVIVDRLTKVARFIPIRKDAPVAVLVRLFVEQFVRYHGVPKTIVSDRDGRFTSREWRAVHAYLGSQLSFSTAFHPQTDGQTERTNRTMEDLLRLCILDTGKPWERLLPLIEFSYNNSHQASIGMAPYEALYGRRCRTPLSWVQDEDTRAHGSEYVEDTEAQIRLVRDRMLEAQSRQAKYYDARHRKVEFQVGDRVFLKIRPVHGVSRVRRHNKLSPRYMGPYLILERIGPLAYRLQLPIELGTLHDVFHVSSLRRALLRPEQHISTTDGPVASDRSVRLEPVRIDDTAVRVLRKKEGPSREGVVVQPRTGGAHLGAEGSHDGATPGAILLRYNLVLYFPSSYVSNLLKACRRNPVART</sequence>
<evidence type="ECO:0000256" key="7">
    <source>
        <dbReference type="ARBA" id="ARBA00022759"/>
    </source>
</evidence>
<dbReference type="InterPro" id="IPR036397">
    <property type="entry name" value="RNaseH_sf"/>
</dbReference>
<dbReference type="FunFam" id="3.30.70.270:FF:000020">
    <property type="entry name" value="Transposon Tf2-6 polyprotein-like Protein"/>
    <property type="match status" value="1"/>
</dbReference>
<dbReference type="InterPro" id="IPR001584">
    <property type="entry name" value="Integrase_cat-core"/>
</dbReference>
<dbReference type="PROSITE" id="PS50994">
    <property type="entry name" value="INTEGRASE"/>
    <property type="match status" value="1"/>
</dbReference>
<dbReference type="GO" id="GO:0046872">
    <property type="term" value="F:metal ion binding"/>
    <property type="evidence" value="ECO:0007669"/>
    <property type="project" value="UniProtKB-KW"/>
</dbReference>
<comment type="caution">
    <text evidence="17">The sequence shown here is derived from an EMBL/GenBank/DDBJ whole genome shotgun (WGS) entry which is preliminary data.</text>
</comment>
<evidence type="ECO:0000313" key="18">
    <source>
        <dbReference type="Proteomes" id="UP001418222"/>
    </source>
</evidence>
<dbReference type="Gene3D" id="3.10.10.10">
    <property type="entry name" value="HIV Type 1 Reverse Transcriptase, subunit A, domain 1"/>
    <property type="match status" value="1"/>
</dbReference>
<dbReference type="CDD" id="cd01647">
    <property type="entry name" value="RT_LTR"/>
    <property type="match status" value="1"/>
</dbReference>
<evidence type="ECO:0008006" key="19">
    <source>
        <dbReference type="Google" id="ProtNLM"/>
    </source>
</evidence>
<dbReference type="InterPro" id="IPR050951">
    <property type="entry name" value="Retrovirus_Pol_polyprotein"/>
</dbReference>
<proteinExistence type="predicted"/>
<dbReference type="GO" id="GO:0006508">
    <property type="term" value="P:proteolysis"/>
    <property type="evidence" value="ECO:0007669"/>
    <property type="project" value="UniProtKB-KW"/>
</dbReference>
<feature type="domain" description="Reverse transcriptase" evidence="15">
    <location>
        <begin position="420"/>
        <end position="599"/>
    </location>
</feature>
<dbReference type="GO" id="GO:0003677">
    <property type="term" value="F:DNA binding"/>
    <property type="evidence" value="ECO:0007669"/>
    <property type="project" value="UniProtKB-KW"/>
</dbReference>
<evidence type="ECO:0000256" key="1">
    <source>
        <dbReference type="ARBA" id="ARBA00022670"/>
    </source>
</evidence>
<dbReference type="Pfam" id="PF17917">
    <property type="entry name" value="RT_RNaseH"/>
    <property type="match status" value="1"/>
</dbReference>
<dbReference type="InterPro" id="IPR005162">
    <property type="entry name" value="Retrotrans_gag_dom"/>
</dbReference>
<dbReference type="PANTHER" id="PTHR37984">
    <property type="entry name" value="PROTEIN CBG26694"/>
    <property type="match status" value="1"/>
</dbReference>
<dbReference type="InterPro" id="IPR041373">
    <property type="entry name" value="RT_RNaseH"/>
</dbReference>
<accession>A0AAP0BFT4</accession>